<evidence type="ECO:0000256" key="1">
    <source>
        <dbReference type="SAM" id="Phobius"/>
    </source>
</evidence>
<feature type="transmembrane region" description="Helical" evidence="1">
    <location>
        <begin position="316"/>
        <end position="337"/>
    </location>
</feature>
<keyword evidence="1" id="KW-0472">Membrane</keyword>
<evidence type="ECO:0000313" key="3">
    <source>
        <dbReference type="Proteomes" id="UP000292027"/>
    </source>
</evidence>
<dbReference type="EMBL" id="SHKR01000013">
    <property type="protein sequence ID" value="RZU14275.1"/>
    <property type="molecule type" value="Genomic_DNA"/>
</dbReference>
<sequence>MTAGVESARAVLDVARVVEESLAGNDGPDEYAVEALVRVAGDELEASGRQGFEAVEAEGDTDVAAVLIAAVVQVSAGNTLIAAGQAVGETDTGADAVGEYGVAVARLADVVDALDGLEAGAGRRQGFEAADASESVEAALDRVRDAAERVADGIAATAAGTVTEAFKQTVKLVPEKIRDVADKIGDKVDLGQYAGRLVKLGVRAVQRALDLFTRMFPGGALAGMRDDVKVLYARLSGAKPIPATVGFVIGVDDVKAYLKLYGGDRIEQLDKAAADVERLGTKYANLGKLATNLIEGIAVAGAVVALLQLAVPHLALIVAGALAAVVAGVLLLAMDYVGDRPVLHTIRGVKLVLADAVG</sequence>
<reference evidence="2 3" key="1">
    <citation type="journal article" date="2015" name="Stand. Genomic Sci.">
        <title>Genomic Encyclopedia of Bacterial and Archaeal Type Strains, Phase III: the genomes of soil and plant-associated and newly described type strains.</title>
        <authorList>
            <person name="Whitman W.B."/>
            <person name="Woyke T."/>
            <person name="Klenk H.P."/>
            <person name="Zhou Y."/>
            <person name="Lilburn T.G."/>
            <person name="Beck B.J."/>
            <person name="De Vos P."/>
            <person name="Vandamme P."/>
            <person name="Eisen J.A."/>
            <person name="Garrity G."/>
            <person name="Hugenholtz P."/>
            <person name="Kyrpides N.C."/>
        </authorList>
    </citation>
    <scope>NUCLEOTIDE SEQUENCE [LARGE SCALE GENOMIC DNA]</scope>
    <source>
        <strain evidence="2 3">VKM Ac-2540</strain>
    </source>
</reference>
<accession>A0A4Q7WX68</accession>
<dbReference type="RefSeq" id="WP_130446443.1">
    <property type="nucleotide sequence ID" value="NZ_SHKR01000013.1"/>
</dbReference>
<protein>
    <submittedName>
        <fullName evidence="2">Uncharacterized protein</fullName>
    </submittedName>
</protein>
<dbReference type="Proteomes" id="UP000292027">
    <property type="component" value="Unassembled WGS sequence"/>
</dbReference>
<dbReference type="AlphaFoldDB" id="A0A4Q7WX68"/>
<comment type="caution">
    <text evidence="2">The sequence shown here is derived from an EMBL/GenBank/DDBJ whole genome shotgun (WGS) entry which is preliminary data.</text>
</comment>
<keyword evidence="1" id="KW-1133">Transmembrane helix</keyword>
<proteinExistence type="predicted"/>
<organism evidence="2 3">
    <name type="scientific">Kribbella rubisoli</name>
    <dbReference type="NCBI Taxonomy" id="3075929"/>
    <lineage>
        <taxon>Bacteria</taxon>
        <taxon>Bacillati</taxon>
        <taxon>Actinomycetota</taxon>
        <taxon>Actinomycetes</taxon>
        <taxon>Propionibacteriales</taxon>
        <taxon>Kribbellaceae</taxon>
        <taxon>Kribbella</taxon>
    </lineage>
</organism>
<name>A0A4Q7WX68_9ACTN</name>
<gene>
    <name evidence="2" type="ORF">EV645_5146</name>
</gene>
<keyword evidence="1" id="KW-0812">Transmembrane</keyword>
<feature type="transmembrane region" description="Helical" evidence="1">
    <location>
        <begin position="289"/>
        <end position="310"/>
    </location>
</feature>
<evidence type="ECO:0000313" key="2">
    <source>
        <dbReference type="EMBL" id="RZU14275.1"/>
    </source>
</evidence>
<keyword evidence="3" id="KW-1185">Reference proteome</keyword>